<dbReference type="InterPro" id="IPR050854">
    <property type="entry name" value="LMBD1_LysCbl_Transport"/>
</dbReference>
<feature type="transmembrane region" description="Helical" evidence="11">
    <location>
        <begin position="6"/>
        <end position="27"/>
    </location>
</feature>
<feature type="transmembrane region" description="Helical" evidence="11">
    <location>
        <begin position="411"/>
        <end position="434"/>
    </location>
</feature>
<feature type="coiled-coil region" evidence="10">
    <location>
        <begin position="229"/>
        <end position="256"/>
    </location>
</feature>
<evidence type="ECO:0000256" key="3">
    <source>
        <dbReference type="ARBA" id="ARBA00022448"/>
    </source>
</evidence>
<sequence length="540" mass="63061">MLVLASLGSWLPFAIVGLIIIFFSVLFTLRYQQKRHRDYLVTFICSVSLIIALLAASLLPTDVIFVSFMKYPNGTFKEWTVNQTTRDHIQKYVEVGYYVLYGLVIFLAFLVNPFLFFYYEEKQEEQIQEEQRLATRIRSAILWTLGFLVFLIVLIILGIFIPQLATLPSDNSTTEWDRVKYLIDHFDSSKVEDSISFAIFTISIIGFFLLTVYTGYGSIACPLSLIRGKRSARLQQASIEEQRLELQNQIRALKARYPRHVPMPAREKRKLNELEQQDAALCRNEESIIIVRESLFFKCRYIYRPVQIIIGLLLFAIAALIFISLLLSNINKCLHFVSFKEIFAQGNQTLPNPIDRVLTWTGQYYPISYIFLTGLLAYIIFTSLYGLQQLGIWYFWVRMYRFSRRRTKPQAILMLCSLLMFIVVAINVFVYLLIPQYAIYGDQHYTSINTNGTIIVQPCTQFVRTDDCQMTVMGRIILRFFYKVWFFGAIYFCLSWLYLIIFLGSFVLKFCSTRESNIQEYTVERLLEGDDDDDDEPLIQ</sequence>
<evidence type="ECO:0000313" key="13">
    <source>
        <dbReference type="EMBL" id="CAF1351224.1"/>
    </source>
</evidence>
<proteinExistence type="inferred from homology"/>
<dbReference type="GO" id="GO:0005765">
    <property type="term" value="C:lysosomal membrane"/>
    <property type="evidence" value="ECO:0007669"/>
    <property type="project" value="UniProtKB-SubCell"/>
</dbReference>
<evidence type="ECO:0000313" key="15">
    <source>
        <dbReference type="Proteomes" id="UP000663852"/>
    </source>
</evidence>
<feature type="transmembrane region" description="Helical" evidence="11">
    <location>
        <begin position="98"/>
        <end position="119"/>
    </location>
</feature>
<evidence type="ECO:0000256" key="8">
    <source>
        <dbReference type="ARBA" id="ARBA00023228"/>
    </source>
</evidence>
<organism evidence="12 15">
    <name type="scientific">Adineta ricciae</name>
    <name type="common">Rotifer</name>
    <dbReference type="NCBI Taxonomy" id="249248"/>
    <lineage>
        <taxon>Eukaryota</taxon>
        <taxon>Metazoa</taxon>
        <taxon>Spiralia</taxon>
        <taxon>Gnathifera</taxon>
        <taxon>Rotifera</taxon>
        <taxon>Eurotatoria</taxon>
        <taxon>Bdelloidea</taxon>
        <taxon>Adinetida</taxon>
        <taxon>Adinetidae</taxon>
        <taxon>Adineta</taxon>
    </lineage>
</organism>
<feature type="transmembrane region" description="Helical" evidence="11">
    <location>
        <begin position="484"/>
        <end position="508"/>
    </location>
</feature>
<name>A0A814CBY5_ADIRI</name>
<evidence type="ECO:0000256" key="4">
    <source>
        <dbReference type="ARBA" id="ARBA00022628"/>
    </source>
</evidence>
<evidence type="ECO:0000256" key="10">
    <source>
        <dbReference type="SAM" id="Coils"/>
    </source>
</evidence>
<dbReference type="InterPro" id="IPR006876">
    <property type="entry name" value="LMBR1-like_membr_prot"/>
</dbReference>
<keyword evidence="6 11" id="KW-1133">Transmembrane helix</keyword>
<keyword evidence="7 11" id="KW-0472">Membrane</keyword>
<feature type="transmembrane region" description="Helical" evidence="11">
    <location>
        <begin position="308"/>
        <end position="330"/>
    </location>
</feature>
<dbReference type="Pfam" id="PF04791">
    <property type="entry name" value="LMBR1"/>
    <property type="match status" value="1"/>
</dbReference>
<keyword evidence="3" id="KW-0813">Transport</keyword>
<dbReference type="OrthoDB" id="73273at2759"/>
<evidence type="ECO:0000256" key="11">
    <source>
        <dbReference type="SAM" id="Phobius"/>
    </source>
</evidence>
<feature type="transmembrane region" description="Helical" evidence="11">
    <location>
        <begin position="39"/>
        <end position="59"/>
    </location>
</feature>
<evidence type="ECO:0000256" key="7">
    <source>
        <dbReference type="ARBA" id="ARBA00023136"/>
    </source>
</evidence>
<dbReference type="EMBL" id="CAJNOJ010000043">
    <property type="protein sequence ID" value="CAF0938002.1"/>
    <property type="molecule type" value="Genomic_DNA"/>
</dbReference>
<keyword evidence="9" id="KW-0170">Cobalt</keyword>
<dbReference type="Proteomes" id="UP000663828">
    <property type="component" value="Unassembled WGS sequence"/>
</dbReference>
<evidence type="ECO:0000313" key="12">
    <source>
        <dbReference type="EMBL" id="CAF0938002.1"/>
    </source>
</evidence>
<dbReference type="EMBL" id="CAJNOR010002873">
    <property type="protein sequence ID" value="CAF1351224.1"/>
    <property type="molecule type" value="Genomic_DNA"/>
</dbReference>
<evidence type="ECO:0000256" key="2">
    <source>
        <dbReference type="ARBA" id="ARBA00009901"/>
    </source>
</evidence>
<dbReference type="GO" id="GO:0072665">
    <property type="term" value="P:protein localization to vacuole"/>
    <property type="evidence" value="ECO:0007669"/>
    <property type="project" value="TreeGrafter"/>
</dbReference>
<protein>
    <recommendedName>
        <fullName evidence="16">Lysosomal cobalamin transporter</fullName>
    </recommendedName>
</protein>
<keyword evidence="8" id="KW-0458">Lysosome</keyword>
<keyword evidence="14" id="KW-1185">Reference proteome</keyword>
<evidence type="ECO:0000313" key="14">
    <source>
        <dbReference type="Proteomes" id="UP000663828"/>
    </source>
</evidence>
<dbReference type="GO" id="GO:0031419">
    <property type="term" value="F:cobalamin binding"/>
    <property type="evidence" value="ECO:0007669"/>
    <property type="project" value="UniProtKB-KW"/>
</dbReference>
<dbReference type="Proteomes" id="UP000663852">
    <property type="component" value="Unassembled WGS sequence"/>
</dbReference>
<dbReference type="PANTHER" id="PTHR16130">
    <property type="entry name" value="LYSOSOMAL COBALAMIN TRANSPORTER-RELATED"/>
    <property type="match status" value="1"/>
</dbReference>
<evidence type="ECO:0000256" key="1">
    <source>
        <dbReference type="ARBA" id="ARBA00004155"/>
    </source>
</evidence>
<evidence type="ECO:0008006" key="16">
    <source>
        <dbReference type="Google" id="ProtNLM"/>
    </source>
</evidence>
<keyword evidence="5 11" id="KW-0812">Transmembrane</keyword>
<comment type="caution">
    <text evidence="12">The sequence shown here is derived from an EMBL/GenBank/DDBJ whole genome shotgun (WGS) entry which is preliminary data.</text>
</comment>
<comment type="similarity">
    <text evidence="2">Belongs to the LIMR family. LMBRD1 subfamily.</text>
</comment>
<feature type="transmembrane region" description="Helical" evidence="11">
    <location>
        <begin position="195"/>
        <end position="226"/>
    </location>
</feature>
<evidence type="ECO:0000256" key="9">
    <source>
        <dbReference type="ARBA" id="ARBA00023285"/>
    </source>
</evidence>
<dbReference type="PANTHER" id="PTHR16130:SF2">
    <property type="entry name" value="LYSOSOMAL COBALAMIN TRANSPORT ESCORT PROTEIN LMBD1"/>
    <property type="match status" value="1"/>
</dbReference>
<evidence type="ECO:0000256" key="6">
    <source>
        <dbReference type="ARBA" id="ARBA00022989"/>
    </source>
</evidence>
<feature type="transmembrane region" description="Helical" evidence="11">
    <location>
        <begin position="367"/>
        <end position="390"/>
    </location>
</feature>
<feature type="transmembrane region" description="Helical" evidence="11">
    <location>
        <begin position="140"/>
        <end position="161"/>
    </location>
</feature>
<keyword evidence="10" id="KW-0175">Coiled coil</keyword>
<accession>A0A814CBY5</accession>
<reference evidence="12" key="1">
    <citation type="submission" date="2021-02" db="EMBL/GenBank/DDBJ databases">
        <authorList>
            <person name="Nowell W R."/>
        </authorList>
    </citation>
    <scope>NUCLEOTIDE SEQUENCE</scope>
</reference>
<dbReference type="AlphaFoldDB" id="A0A814CBY5"/>
<gene>
    <name evidence="12" type="ORF">EDS130_LOCUS11664</name>
    <name evidence="13" type="ORF">XAT740_LOCUS31492</name>
</gene>
<keyword evidence="4" id="KW-0846">Cobalamin</keyword>
<evidence type="ECO:0000256" key="5">
    <source>
        <dbReference type="ARBA" id="ARBA00022692"/>
    </source>
</evidence>
<comment type="subcellular location">
    <subcellularLocation>
        <location evidence="1">Lysosome membrane</location>
        <topology evidence="1">Multi-pass membrane protein</topology>
    </subcellularLocation>
</comment>